<reference evidence="1 2" key="1">
    <citation type="submission" date="2018-10" db="EMBL/GenBank/DDBJ databases">
        <title>The complete genome of Acinetobacter wuhouensis strain WCHAW010062.</title>
        <authorList>
            <person name="Hu Y."/>
            <person name="Long H."/>
            <person name="Feng Y."/>
            <person name="Zong Z."/>
        </authorList>
    </citation>
    <scope>NUCLEOTIDE SEQUENCE [LARGE SCALE GENOMIC DNA]</scope>
    <source>
        <strain evidence="1 2">WCHAW010062</strain>
    </source>
</reference>
<dbReference type="OrthoDB" id="8456996at2"/>
<dbReference type="EMBL" id="CP033133">
    <property type="protein sequence ID" value="AYO55783.1"/>
    <property type="molecule type" value="Genomic_DNA"/>
</dbReference>
<name>A0A385C7N3_9GAMM</name>
<gene>
    <name evidence="1" type="ORF">CDG68_19980</name>
</gene>
<dbReference type="KEGG" id="awu:BEN71_17085"/>
<proteinExistence type="predicted"/>
<dbReference type="Proteomes" id="UP000279962">
    <property type="component" value="Chromosome"/>
</dbReference>
<sequence>MKNKNPVVMIIIGIVLFLIGGGLYFTSSKPNISAEDQARCESLVQQKYGESSSSIIGSCKTDTGFVAMMDAQAGGTNSAEATAKAISSANNQELGLGFFGKFLTGLCVGIGIAMIIKGFIALRNKANPTA</sequence>
<accession>A0A385C7N3</accession>
<dbReference type="RefSeq" id="WP_068975091.1">
    <property type="nucleotide sequence ID" value="NZ_CP031716.1"/>
</dbReference>
<protein>
    <submittedName>
        <fullName evidence="1">Uncharacterized protein</fullName>
    </submittedName>
</protein>
<dbReference type="AlphaFoldDB" id="A0A385C7N3"/>
<organism evidence="1 2">
    <name type="scientific">Acinetobacter wuhouensis</name>
    <dbReference type="NCBI Taxonomy" id="1879050"/>
    <lineage>
        <taxon>Bacteria</taxon>
        <taxon>Pseudomonadati</taxon>
        <taxon>Pseudomonadota</taxon>
        <taxon>Gammaproteobacteria</taxon>
        <taxon>Moraxellales</taxon>
        <taxon>Moraxellaceae</taxon>
        <taxon>Acinetobacter</taxon>
    </lineage>
</organism>
<evidence type="ECO:0000313" key="2">
    <source>
        <dbReference type="Proteomes" id="UP000279962"/>
    </source>
</evidence>
<evidence type="ECO:0000313" key="1">
    <source>
        <dbReference type="EMBL" id="AYO55783.1"/>
    </source>
</evidence>